<keyword evidence="1" id="KW-0732">Signal</keyword>
<dbReference type="OrthoDB" id="332241at2"/>
<reference evidence="2" key="1">
    <citation type="journal article" date="2019" name="PLoS Negl. Trop. Dis.">
        <title>Revisiting the worldwide diversity of Leptospira species in the environment.</title>
        <authorList>
            <person name="Vincent A.T."/>
            <person name="Schiettekatte O."/>
            <person name="Bourhy P."/>
            <person name="Veyrier F.J."/>
            <person name="Picardeau M."/>
        </authorList>
    </citation>
    <scope>NUCLEOTIDE SEQUENCE [LARGE SCALE GENOMIC DNA]</scope>
    <source>
        <strain evidence="2">201300427</strain>
    </source>
</reference>
<protein>
    <recommendedName>
        <fullName evidence="4">TRL-like family protein</fullName>
    </recommendedName>
</protein>
<organism evidence="2 3">
    <name type="scientific">Leptospira idonii</name>
    <dbReference type="NCBI Taxonomy" id="1193500"/>
    <lineage>
        <taxon>Bacteria</taxon>
        <taxon>Pseudomonadati</taxon>
        <taxon>Spirochaetota</taxon>
        <taxon>Spirochaetia</taxon>
        <taxon>Leptospirales</taxon>
        <taxon>Leptospiraceae</taxon>
        <taxon>Leptospira</taxon>
    </lineage>
</organism>
<dbReference type="InterPro" id="IPR025113">
    <property type="entry name" value="TRL-like"/>
</dbReference>
<proteinExistence type="predicted"/>
<dbReference type="RefSeq" id="WP_135761666.1">
    <property type="nucleotide sequence ID" value="NZ_RQHW01000065.1"/>
</dbReference>
<evidence type="ECO:0008006" key="4">
    <source>
        <dbReference type="Google" id="ProtNLM"/>
    </source>
</evidence>
<keyword evidence="3" id="KW-1185">Reference proteome</keyword>
<evidence type="ECO:0000313" key="3">
    <source>
        <dbReference type="Proteomes" id="UP000298058"/>
    </source>
</evidence>
<gene>
    <name evidence="2" type="ORF">EHS15_16380</name>
</gene>
<dbReference type="EMBL" id="RQHW01000065">
    <property type="protein sequence ID" value="TGN17608.1"/>
    <property type="molecule type" value="Genomic_DNA"/>
</dbReference>
<evidence type="ECO:0000313" key="2">
    <source>
        <dbReference type="EMBL" id="TGN17608.1"/>
    </source>
</evidence>
<feature type="signal peptide" evidence="1">
    <location>
        <begin position="1"/>
        <end position="20"/>
    </location>
</feature>
<dbReference type="Proteomes" id="UP000298058">
    <property type="component" value="Unassembled WGS sequence"/>
</dbReference>
<evidence type="ECO:0000256" key="1">
    <source>
        <dbReference type="SAM" id="SignalP"/>
    </source>
</evidence>
<accession>A0A4V3JXL5</accession>
<name>A0A4V3JXL5_9LEPT</name>
<dbReference type="Pfam" id="PF13146">
    <property type="entry name" value="TRL"/>
    <property type="match status" value="1"/>
</dbReference>
<feature type="chain" id="PRO_5020757888" description="TRL-like family protein" evidence="1">
    <location>
        <begin position="21"/>
        <end position="108"/>
    </location>
</feature>
<comment type="caution">
    <text evidence="2">The sequence shown here is derived from an EMBL/GenBank/DDBJ whole genome shotgun (WGS) entry which is preliminary data.</text>
</comment>
<sequence>MKSFLPLFLFPFLFSHCIFADYTVIGGGLTVGVREPFETNSFQTVESTASGEACSYNFFYLISLGDSSLYKAKEKANLKTIAFADRIVVHYNILFYFLTISCTRVTGT</sequence>
<dbReference type="AlphaFoldDB" id="A0A4V3JXL5"/>